<dbReference type="KEGG" id="cja:CJA_3296"/>
<evidence type="ECO:0000313" key="2">
    <source>
        <dbReference type="Proteomes" id="UP000001036"/>
    </source>
</evidence>
<dbReference type="Proteomes" id="UP000001036">
    <property type="component" value="Chromosome"/>
</dbReference>
<keyword evidence="2" id="KW-1185">Reference proteome</keyword>
<reference evidence="1 2" key="1">
    <citation type="journal article" date="2008" name="J. Bacteriol.">
        <title>Insights into plant cell wall degradation from the genome sequence of the soil bacterium Cellvibrio japonicus.</title>
        <authorList>
            <person name="Deboy R.T."/>
            <person name="Mongodin E.F."/>
            <person name="Fouts D.E."/>
            <person name="Tailford L.E."/>
            <person name="Khouri H."/>
            <person name="Emerson J.B."/>
            <person name="Mohamoud Y."/>
            <person name="Watkins K."/>
            <person name="Henrissat B."/>
            <person name="Gilbert H.J."/>
            <person name="Nelson K.E."/>
        </authorList>
    </citation>
    <scope>NUCLEOTIDE SEQUENCE [LARGE SCALE GENOMIC DNA]</scope>
    <source>
        <strain evidence="1 2">Ueda107</strain>
    </source>
</reference>
<dbReference type="HOGENOM" id="CLU_1575675_0_0_6"/>
<dbReference type="InterPro" id="IPR015078">
    <property type="entry name" value="DP-EP"/>
</dbReference>
<dbReference type="eggNOG" id="ENOG502ZMNJ">
    <property type="taxonomic scope" value="Bacteria"/>
</dbReference>
<name>B3PEJ4_CELJU</name>
<sequence>MKKSKKKLGDPSDSLIIDVPQGGQVIRYFNLKPALATPIGPGDWIFAERGTTTDISSLTVTFPDNQSALERELERAVLVISIEQDEQAGGTWRFALGGVATDQQDEDPNNDIVLDIIDNGFGMLVYIHALQDSYESVPFGFVASFTDATTGVVSIYESQDPSVIITRPR</sequence>
<dbReference type="Pfam" id="PF08985">
    <property type="entry name" value="DP-EP"/>
    <property type="match status" value="1"/>
</dbReference>
<proteinExistence type="predicted"/>
<evidence type="ECO:0000313" key="1">
    <source>
        <dbReference type="EMBL" id="ACE86276.1"/>
    </source>
</evidence>
<accession>B3PEJ4</accession>
<dbReference type="EMBL" id="CP000934">
    <property type="protein sequence ID" value="ACE86276.1"/>
    <property type="molecule type" value="Genomic_DNA"/>
</dbReference>
<dbReference type="AlphaFoldDB" id="B3PEJ4"/>
<organism evidence="1 2">
    <name type="scientific">Cellvibrio japonicus (strain Ueda107)</name>
    <name type="common">Pseudomonas fluorescens subsp. cellulosa</name>
    <dbReference type="NCBI Taxonomy" id="498211"/>
    <lineage>
        <taxon>Bacteria</taxon>
        <taxon>Pseudomonadati</taxon>
        <taxon>Pseudomonadota</taxon>
        <taxon>Gammaproteobacteria</taxon>
        <taxon>Cellvibrionales</taxon>
        <taxon>Cellvibrionaceae</taxon>
        <taxon>Cellvibrio</taxon>
    </lineage>
</organism>
<gene>
    <name evidence="1" type="ordered locus">CJA_3296</name>
</gene>
<protein>
    <submittedName>
        <fullName evidence="1">Uncharacterized protein</fullName>
    </submittedName>
</protein>